<accession>A0AAV4TQG5</accession>
<dbReference type="Proteomes" id="UP001054945">
    <property type="component" value="Unassembled WGS sequence"/>
</dbReference>
<gene>
    <name evidence="1" type="ORF">CEXT_120931</name>
</gene>
<dbReference type="AlphaFoldDB" id="A0AAV4TQG5"/>
<dbReference type="EMBL" id="BPLR01011387">
    <property type="protein sequence ID" value="GIY46218.1"/>
    <property type="molecule type" value="Genomic_DNA"/>
</dbReference>
<name>A0AAV4TQG5_CAEEX</name>
<organism evidence="1 2">
    <name type="scientific">Caerostris extrusa</name>
    <name type="common">Bark spider</name>
    <name type="synonym">Caerostris bankana</name>
    <dbReference type="NCBI Taxonomy" id="172846"/>
    <lineage>
        <taxon>Eukaryota</taxon>
        <taxon>Metazoa</taxon>
        <taxon>Ecdysozoa</taxon>
        <taxon>Arthropoda</taxon>
        <taxon>Chelicerata</taxon>
        <taxon>Arachnida</taxon>
        <taxon>Araneae</taxon>
        <taxon>Araneomorphae</taxon>
        <taxon>Entelegynae</taxon>
        <taxon>Araneoidea</taxon>
        <taxon>Araneidae</taxon>
        <taxon>Caerostris</taxon>
    </lineage>
</organism>
<comment type="caution">
    <text evidence="1">The sequence shown here is derived from an EMBL/GenBank/DDBJ whole genome shotgun (WGS) entry which is preliminary data.</text>
</comment>
<keyword evidence="2" id="KW-1185">Reference proteome</keyword>
<sequence>MFRWKSLGTALFQSPSEIQIVQFTPVIYPQLIERKSLFILTPFAADKLNDLPTKTLIIKCEGDFPPFLILKCEGDPYFKQCSKTFKIPDPKCINYEDTGHLVSWKGCLPMLPESTPSN</sequence>
<reference evidence="1 2" key="1">
    <citation type="submission" date="2021-06" db="EMBL/GenBank/DDBJ databases">
        <title>Caerostris extrusa draft genome.</title>
        <authorList>
            <person name="Kono N."/>
            <person name="Arakawa K."/>
        </authorList>
    </citation>
    <scope>NUCLEOTIDE SEQUENCE [LARGE SCALE GENOMIC DNA]</scope>
</reference>
<evidence type="ECO:0000313" key="1">
    <source>
        <dbReference type="EMBL" id="GIY46218.1"/>
    </source>
</evidence>
<evidence type="ECO:0000313" key="2">
    <source>
        <dbReference type="Proteomes" id="UP001054945"/>
    </source>
</evidence>
<proteinExistence type="predicted"/>
<protein>
    <submittedName>
        <fullName evidence="1">Uncharacterized protein</fullName>
    </submittedName>
</protein>